<dbReference type="InterPro" id="IPR025620">
    <property type="entry name" value="YlaH"/>
</dbReference>
<protein>
    <recommendedName>
        <fullName evidence="4">YlaH-like protein</fullName>
    </recommendedName>
</protein>
<dbReference type="OrthoDB" id="2665181at2"/>
<dbReference type="AlphaFoldDB" id="A0A089LM41"/>
<dbReference type="KEGG" id="pbd:PBOR_27330"/>
<reference evidence="2" key="1">
    <citation type="submission" date="2014-08" db="EMBL/GenBank/DDBJ databases">
        <title>Comparative genomics of the Paenibacillus odorifer group.</title>
        <authorList>
            <person name="den Bakker H.C."/>
            <person name="Tsai Y.-C.Y.-C."/>
            <person name="Martin N."/>
            <person name="Korlach J."/>
            <person name="Wiedmann M."/>
        </authorList>
    </citation>
    <scope>NUCLEOTIDE SEQUENCE [LARGE SCALE GENOMIC DNA]</scope>
    <source>
        <strain evidence="2">DSM 13188</strain>
    </source>
</reference>
<evidence type="ECO:0000256" key="1">
    <source>
        <dbReference type="SAM" id="Phobius"/>
    </source>
</evidence>
<sequence length="100" mass="11511">MQSWFAEHPIVAYIVIFILLTYVYNRVFRVNQKLPIGKEIVLYLMMALGSGMLLIFQHDKLPIIQCLLVAVGLMLLVRVRYLVEARQKRKAAAADAAKRH</sequence>
<organism evidence="2 3">
    <name type="scientific">Paenibacillus borealis</name>
    <dbReference type="NCBI Taxonomy" id="160799"/>
    <lineage>
        <taxon>Bacteria</taxon>
        <taxon>Bacillati</taxon>
        <taxon>Bacillota</taxon>
        <taxon>Bacilli</taxon>
        <taxon>Bacillales</taxon>
        <taxon>Paenibacillaceae</taxon>
        <taxon>Paenibacillus</taxon>
    </lineage>
</organism>
<keyword evidence="1" id="KW-0812">Transmembrane</keyword>
<name>A0A089LM41_PAEBO</name>
<evidence type="ECO:0008006" key="4">
    <source>
        <dbReference type="Google" id="ProtNLM"/>
    </source>
</evidence>
<keyword evidence="1" id="KW-0472">Membrane</keyword>
<dbReference type="HOGENOM" id="CLU_151140_2_0_9"/>
<keyword evidence="1" id="KW-1133">Transmembrane helix</keyword>
<evidence type="ECO:0000313" key="2">
    <source>
        <dbReference type="EMBL" id="AIQ60243.1"/>
    </source>
</evidence>
<dbReference type="EMBL" id="CP009285">
    <property type="protein sequence ID" value="AIQ60243.1"/>
    <property type="molecule type" value="Genomic_DNA"/>
</dbReference>
<feature type="transmembrane region" description="Helical" evidence="1">
    <location>
        <begin position="40"/>
        <end position="56"/>
    </location>
</feature>
<accession>A0A089LM41</accession>
<feature type="transmembrane region" description="Helical" evidence="1">
    <location>
        <begin position="6"/>
        <end position="28"/>
    </location>
</feature>
<proteinExistence type="predicted"/>
<feature type="transmembrane region" description="Helical" evidence="1">
    <location>
        <begin position="62"/>
        <end position="83"/>
    </location>
</feature>
<evidence type="ECO:0000313" key="3">
    <source>
        <dbReference type="Proteomes" id="UP000029518"/>
    </source>
</evidence>
<dbReference type="Pfam" id="PF14036">
    <property type="entry name" value="YlaH"/>
    <property type="match status" value="1"/>
</dbReference>
<keyword evidence="3" id="KW-1185">Reference proteome</keyword>
<gene>
    <name evidence="2" type="ORF">PBOR_27330</name>
</gene>
<dbReference type="Proteomes" id="UP000029518">
    <property type="component" value="Chromosome"/>
</dbReference>
<dbReference type="RefSeq" id="WP_042216751.1">
    <property type="nucleotide sequence ID" value="NZ_CP009285.1"/>
</dbReference>